<dbReference type="GO" id="GO:0140359">
    <property type="term" value="F:ABC-type transporter activity"/>
    <property type="evidence" value="ECO:0007669"/>
    <property type="project" value="InterPro"/>
</dbReference>
<evidence type="ECO:0000256" key="1">
    <source>
        <dbReference type="ARBA" id="ARBA00004141"/>
    </source>
</evidence>
<dbReference type="PANTHER" id="PTHR19241">
    <property type="entry name" value="ATP-BINDING CASSETTE TRANSPORTER"/>
    <property type="match status" value="1"/>
</dbReference>
<dbReference type="EMBL" id="PNBA02000009">
    <property type="protein sequence ID" value="KAG6412108.1"/>
    <property type="molecule type" value="Genomic_DNA"/>
</dbReference>
<evidence type="ECO:0000313" key="9">
    <source>
        <dbReference type="EMBL" id="KAG6412108.1"/>
    </source>
</evidence>
<dbReference type="GO" id="GO:0005886">
    <property type="term" value="C:plasma membrane"/>
    <property type="evidence" value="ECO:0007669"/>
    <property type="project" value="UniProtKB-ARBA"/>
</dbReference>
<dbReference type="Proteomes" id="UP000298416">
    <property type="component" value="Unassembled WGS sequence"/>
</dbReference>
<comment type="caution">
    <text evidence="9">The sequence shown here is derived from an EMBL/GenBank/DDBJ whole genome shotgun (WGS) entry which is preliminary data.</text>
</comment>
<keyword evidence="2" id="KW-0813">Transport</keyword>
<dbReference type="InterPro" id="IPR013525">
    <property type="entry name" value="ABC2_TM"/>
</dbReference>
<feature type="signal peptide" evidence="7">
    <location>
        <begin position="1"/>
        <end position="22"/>
    </location>
</feature>
<protein>
    <recommendedName>
        <fullName evidence="8">ABC-2 type transporter transmembrane domain-containing protein</fullName>
    </recommendedName>
</protein>
<proteinExistence type="predicted"/>
<keyword evidence="4 6" id="KW-1133">Transmembrane helix</keyword>
<gene>
    <name evidence="9" type="ORF">SASPL_124776</name>
</gene>
<comment type="subcellular location">
    <subcellularLocation>
        <location evidence="1">Membrane</location>
        <topology evidence="1">Multi-pass membrane protein</topology>
    </subcellularLocation>
</comment>
<organism evidence="9">
    <name type="scientific">Salvia splendens</name>
    <name type="common">Scarlet sage</name>
    <dbReference type="NCBI Taxonomy" id="180675"/>
    <lineage>
        <taxon>Eukaryota</taxon>
        <taxon>Viridiplantae</taxon>
        <taxon>Streptophyta</taxon>
        <taxon>Embryophyta</taxon>
        <taxon>Tracheophyta</taxon>
        <taxon>Spermatophyta</taxon>
        <taxon>Magnoliopsida</taxon>
        <taxon>eudicotyledons</taxon>
        <taxon>Gunneridae</taxon>
        <taxon>Pentapetalae</taxon>
        <taxon>asterids</taxon>
        <taxon>lamiids</taxon>
        <taxon>Lamiales</taxon>
        <taxon>Lamiaceae</taxon>
        <taxon>Nepetoideae</taxon>
        <taxon>Mentheae</taxon>
        <taxon>Salviinae</taxon>
        <taxon>Salvia</taxon>
        <taxon>Salvia subgen. Calosphace</taxon>
        <taxon>core Calosphace</taxon>
    </lineage>
</organism>
<reference evidence="9" key="1">
    <citation type="submission" date="2018-01" db="EMBL/GenBank/DDBJ databases">
        <authorList>
            <person name="Mao J.F."/>
        </authorList>
    </citation>
    <scope>NUCLEOTIDE SEQUENCE</scope>
    <source>
        <strain evidence="9">Huo1</strain>
        <tissue evidence="9">Leaf</tissue>
    </source>
</reference>
<keyword evidence="7" id="KW-0732">Signal</keyword>
<feature type="chain" id="PRO_5036443712" description="ABC-2 type transporter transmembrane domain-containing protein" evidence="7">
    <location>
        <begin position="23"/>
        <end position="152"/>
    </location>
</feature>
<feature type="domain" description="ABC-2 type transporter transmembrane" evidence="8">
    <location>
        <begin position="44"/>
        <end position="81"/>
    </location>
</feature>
<reference evidence="9" key="2">
    <citation type="submission" date="2020-08" db="EMBL/GenBank/DDBJ databases">
        <title>Plant Genome Project.</title>
        <authorList>
            <person name="Zhang R.-G."/>
        </authorList>
    </citation>
    <scope>NUCLEOTIDE SEQUENCE</scope>
    <source>
        <strain evidence="9">Huo1</strain>
        <tissue evidence="9">Leaf</tissue>
    </source>
</reference>
<evidence type="ECO:0000256" key="5">
    <source>
        <dbReference type="ARBA" id="ARBA00023136"/>
    </source>
</evidence>
<evidence type="ECO:0000313" key="10">
    <source>
        <dbReference type="Proteomes" id="UP000298416"/>
    </source>
</evidence>
<sequence length="152" mass="17740">MDYYQIPPLLLLHLHILPLLHSVRDDVHRPHPGPSSGRHRSSTALFSGFLLTQTQIPMWWRWYYWGSPVAWTIYGIVASQFGDLDCEIEVPGVSYVAVKTLLRQNLGFDHDFLPLVVFMYLVFILLFVLIFGFGIKYLNYQKRLIDIDIVIF</sequence>
<dbReference type="AlphaFoldDB" id="A0A8X8ZPF0"/>
<dbReference type="Pfam" id="PF01061">
    <property type="entry name" value="ABC2_membrane"/>
    <property type="match status" value="1"/>
</dbReference>
<keyword evidence="10" id="KW-1185">Reference proteome</keyword>
<accession>A0A8X8ZPF0</accession>
<evidence type="ECO:0000256" key="4">
    <source>
        <dbReference type="ARBA" id="ARBA00022989"/>
    </source>
</evidence>
<evidence type="ECO:0000256" key="3">
    <source>
        <dbReference type="ARBA" id="ARBA00022692"/>
    </source>
</evidence>
<evidence type="ECO:0000259" key="8">
    <source>
        <dbReference type="Pfam" id="PF01061"/>
    </source>
</evidence>
<keyword evidence="5 6" id="KW-0472">Membrane</keyword>
<feature type="transmembrane region" description="Helical" evidence="6">
    <location>
        <begin position="112"/>
        <end position="135"/>
    </location>
</feature>
<keyword evidence="3 6" id="KW-0812">Transmembrane</keyword>
<name>A0A8X8ZPF0_SALSN</name>
<evidence type="ECO:0000256" key="6">
    <source>
        <dbReference type="SAM" id="Phobius"/>
    </source>
</evidence>
<evidence type="ECO:0000256" key="2">
    <source>
        <dbReference type="ARBA" id="ARBA00022448"/>
    </source>
</evidence>
<evidence type="ECO:0000256" key="7">
    <source>
        <dbReference type="SAM" id="SignalP"/>
    </source>
</evidence>